<sequence>MRALYYILLAGILFLTSCSNASQPNDPIPEHETFTIQSKQVGEERTINVWTPEEYKSNTDSIMVLYMPDGGIKEDFPHIANTLNDLIKANKIPAVILVGIENTQRRKDLTGPTTVGKDKEIAPVVGGSGQFRAFIDDELIPKINKRYRTTNKKGIIGESLAGLFVTETFLLKPEMFDFYIAFDPSLWWNDEYLVKTANEHLDKFPDAQKTFWFAGSGATDISVTVGKLSDILKTKNSENIKWEYSDEKKEKHNTIFRATKEKAITWTLNNI</sequence>
<dbReference type="EMBL" id="PRDK01000010">
    <property type="protein sequence ID" value="MBE8715541.1"/>
    <property type="molecule type" value="Genomic_DNA"/>
</dbReference>
<dbReference type="RefSeq" id="WP_196935131.1">
    <property type="nucleotide sequence ID" value="NZ_MU158698.1"/>
</dbReference>
<gene>
    <name evidence="4" type="ORF">C4F49_17860</name>
</gene>
<comment type="similarity">
    <text evidence="1">Belongs to the esterase D family.</text>
</comment>
<dbReference type="Gene3D" id="3.40.50.1820">
    <property type="entry name" value="alpha/beta hydrolase"/>
    <property type="match status" value="1"/>
</dbReference>
<dbReference type="Proteomes" id="UP000616201">
    <property type="component" value="Unassembled WGS sequence"/>
</dbReference>
<dbReference type="PANTHER" id="PTHR40841">
    <property type="entry name" value="SIDEROPHORE TRIACETYLFUSARININE C ESTERASE"/>
    <property type="match status" value="1"/>
</dbReference>
<organism evidence="4 5">
    <name type="scientific">Sphingobacterium hungaricum</name>
    <dbReference type="NCBI Taxonomy" id="2082723"/>
    <lineage>
        <taxon>Bacteria</taxon>
        <taxon>Pseudomonadati</taxon>
        <taxon>Bacteroidota</taxon>
        <taxon>Sphingobacteriia</taxon>
        <taxon>Sphingobacteriales</taxon>
        <taxon>Sphingobacteriaceae</taxon>
        <taxon>Sphingobacterium</taxon>
    </lineage>
</organism>
<accession>A0A928YRQ0</accession>
<dbReference type="Pfam" id="PF00756">
    <property type="entry name" value="Esterase"/>
    <property type="match status" value="1"/>
</dbReference>
<evidence type="ECO:0000256" key="3">
    <source>
        <dbReference type="SAM" id="SignalP"/>
    </source>
</evidence>
<feature type="signal peptide" evidence="3">
    <location>
        <begin position="1"/>
        <end position="21"/>
    </location>
</feature>
<dbReference type="GO" id="GO:0016788">
    <property type="term" value="F:hydrolase activity, acting on ester bonds"/>
    <property type="evidence" value="ECO:0007669"/>
    <property type="project" value="TreeGrafter"/>
</dbReference>
<feature type="chain" id="PRO_5037150328" evidence="3">
    <location>
        <begin position="22"/>
        <end position="271"/>
    </location>
</feature>
<dbReference type="InterPro" id="IPR029058">
    <property type="entry name" value="AB_hydrolase_fold"/>
</dbReference>
<evidence type="ECO:0000313" key="5">
    <source>
        <dbReference type="Proteomes" id="UP000616201"/>
    </source>
</evidence>
<dbReference type="PANTHER" id="PTHR40841:SF2">
    <property type="entry name" value="SIDEROPHORE-DEGRADING ESTERASE (EUROFUNG)"/>
    <property type="match status" value="1"/>
</dbReference>
<keyword evidence="3" id="KW-0732">Signal</keyword>
<evidence type="ECO:0000313" key="4">
    <source>
        <dbReference type="EMBL" id="MBE8715541.1"/>
    </source>
</evidence>
<dbReference type="InterPro" id="IPR000801">
    <property type="entry name" value="Esterase-like"/>
</dbReference>
<evidence type="ECO:0000256" key="2">
    <source>
        <dbReference type="ARBA" id="ARBA00022801"/>
    </source>
</evidence>
<comment type="caution">
    <text evidence="4">The sequence shown here is derived from an EMBL/GenBank/DDBJ whole genome shotgun (WGS) entry which is preliminary data.</text>
</comment>
<dbReference type="InterPro" id="IPR052558">
    <property type="entry name" value="Siderophore_Hydrolase_D"/>
</dbReference>
<dbReference type="SUPFAM" id="SSF53474">
    <property type="entry name" value="alpha/beta-Hydrolases"/>
    <property type="match status" value="1"/>
</dbReference>
<keyword evidence="2" id="KW-0378">Hydrolase</keyword>
<protein>
    <submittedName>
        <fullName evidence="4">Esterase</fullName>
    </submittedName>
</protein>
<proteinExistence type="inferred from homology"/>
<keyword evidence="5" id="KW-1185">Reference proteome</keyword>
<reference evidence="4" key="1">
    <citation type="submission" date="2018-02" db="EMBL/GenBank/DDBJ databases">
        <authorList>
            <person name="Vasarhelyi B.M."/>
            <person name="Deshmukh S."/>
            <person name="Balint B."/>
            <person name="Kukolya J."/>
        </authorList>
    </citation>
    <scope>NUCLEOTIDE SEQUENCE</scope>
    <source>
        <strain evidence="4">KB22</strain>
    </source>
</reference>
<evidence type="ECO:0000256" key="1">
    <source>
        <dbReference type="ARBA" id="ARBA00005622"/>
    </source>
</evidence>
<dbReference type="AlphaFoldDB" id="A0A928YRQ0"/>
<dbReference type="PROSITE" id="PS51257">
    <property type="entry name" value="PROKAR_LIPOPROTEIN"/>
    <property type="match status" value="1"/>
</dbReference>
<name>A0A928YRQ0_9SPHI</name>